<dbReference type="PIRSF" id="PIRSF037984">
    <property type="entry name" value="Met_synth_TM0269_prd"/>
    <property type="match status" value="1"/>
</dbReference>
<dbReference type="Proteomes" id="UP000593890">
    <property type="component" value="Chromosome"/>
</dbReference>
<dbReference type="EMBL" id="AP023321">
    <property type="protein sequence ID" value="BCI59878.1"/>
    <property type="molecule type" value="Genomic_DNA"/>
</dbReference>
<sequence length="223" mass="24321">MDWNAIDRREILRYLGYGQKDADASTWESIQQCLHELENAVRPSSRWAVFDVVHGSQGIELPQCGMVLEGQSIASHLQGCDKAVLLAATLSAQADRLIRSAQACDMAKGLIMDCCATAAIERVCDEAEEDIRSSLTGKFFTFRFSPGYGDLPITLQKKFLAVLDAPRKIGLCATDTSLLTPRKSVTAVIGVSDRPVAPQRRGCGACNLNKTCQFRKRGAHCGV</sequence>
<dbReference type="SUPFAM" id="SSF56507">
    <property type="entry name" value="Methionine synthase activation domain-like"/>
    <property type="match status" value="1"/>
</dbReference>
<dbReference type="InterPro" id="IPR017342">
    <property type="entry name" value="S-AdoMet-dep_Met_synth_prd"/>
</dbReference>
<keyword evidence="2" id="KW-1185">Reference proteome</keyword>
<proteinExistence type="predicted"/>
<dbReference type="AlphaFoldDB" id="A0A7I8CZF8"/>
<name>A0A7I8CZF8_9FIRM</name>
<dbReference type="GO" id="GO:0008705">
    <property type="term" value="F:methionine synthase activity"/>
    <property type="evidence" value="ECO:0007669"/>
    <property type="project" value="InterPro"/>
</dbReference>
<dbReference type="InterPro" id="IPR037010">
    <property type="entry name" value="VitB12-dep_Met_synth_activ_sf"/>
</dbReference>
<evidence type="ECO:0008006" key="3">
    <source>
        <dbReference type="Google" id="ProtNLM"/>
    </source>
</evidence>
<protein>
    <recommendedName>
        <fullName evidence="3">Methionine synthase</fullName>
    </recommendedName>
</protein>
<accession>A0A7I8CZF8</accession>
<dbReference type="KEGG" id="sman:C12CBH8_05170"/>
<gene>
    <name evidence="1" type="ORF">C12CBH8_05170</name>
</gene>
<organism evidence="1 2">
    <name type="scientific">Solibaculum mannosilyticum</name>
    <dbReference type="NCBI Taxonomy" id="2780922"/>
    <lineage>
        <taxon>Bacteria</taxon>
        <taxon>Bacillati</taxon>
        <taxon>Bacillota</taxon>
        <taxon>Clostridia</taxon>
        <taxon>Eubacteriales</taxon>
        <taxon>Oscillospiraceae</taxon>
        <taxon>Solibaculum</taxon>
    </lineage>
</organism>
<evidence type="ECO:0000313" key="2">
    <source>
        <dbReference type="Proteomes" id="UP000593890"/>
    </source>
</evidence>
<reference evidence="2" key="1">
    <citation type="submission" date="2020-07" db="EMBL/GenBank/DDBJ databases">
        <title>Complete genome sequencing of Clostridia bacterium strain 12CBH8.</title>
        <authorList>
            <person name="Sakamoto M."/>
            <person name="Murakami T."/>
            <person name="Mori H."/>
        </authorList>
    </citation>
    <scope>NUCLEOTIDE SEQUENCE [LARGE SCALE GENOMIC DNA]</scope>
    <source>
        <strain evidence="2">12CBH8</strain>
    </source>
</reference>
<dbReference type="Gene3D" id="3.40.109.40">
    <property type="match status" value="1"/>
</dbReference>
<evidence type="ECO:0000313" key="1">
    <source>
        <dbReference type="EMBL" id="BCI59878.1"/>
    </source>
</evidence>
<dbReference type="RefSeq" id="WP_215533478.1">
    <property type="nucleotide sequence ID" value="NZ_AP023321.1"/>
</dbReference>